<dbReference type="Pfam" id="PF12752">
    <property type="entry name" value="SUZ"/>
    <property type="match status" value="1"/>
</dbReference>
<feature type="region of interest" description="Disordered" evidence="2">
    <location>
        <begin position="348"/>
        <end position="372"/>
    </location>
</feature>
<proteinExistence type="predicted"/>
<dbReference type="InterPro" id="IPR051937">
    <property type="entry name" value="R3H_domain_containing"/>
</dbReference>
<name>A0A4D9CU05_9STRA</name>
<protein>
    <recommendedName>
        <fullName evidence="7">SUZ domain-containing protein</fullName>
    </recommendedName>
</protein>
<evidence type="ECO:0000259" key="3">
    <source>
        <dbReference type="PROSITE" id="PS51061"/>
    </source>
</evidence>
<feature type="compositionally biased region" description="Basic and acidic residues" evidence="2">
    <location>
        <begin position="319"/>
        <end position="331"/>
    </location>
</feature>
<gene>
    <name evidence="5" type="ORF">NSK_007688</name>
</gene>
<dbReference type="PANTHER" id="PTHR15672:SF8">
    <property type="entry name" value="PROTEIN ENCORE"/>
    <property type="match status" value="1"/>
</dbReference>
<feature type="compositionally biased region" description="Basic and acidic residues" evidence="2">
    <location>
        <begin position="299"/>
        <end position="311"/>
    </location>
</feature>
<dbReference type="PROSITE" id="PS51673">
    <property type="entry name" value="SUZ"/>
    <property type="match status" value="1"/>
</dbReference>
<dbReference type="Proteomes" id="UP000355283">
    <property type="component" value="Unassembled WGS sequence"/>
</dbReference>
<dbReference type="InterPro" id="IPR001374">
    <property type="entry name" value="R3H_dom"/>
</dbReference>
<keyword evidence="1" id="KW-0597">Phosphoprotein</keyword>
<comment type="caution">
    <text evidence="5">The sequence shown here is derived from an EMBL/GenBank/DDBJ whole genome shotgun (WGS) entry which is preliminary data.</text>
</comment>
<evidence type="ECO:0000256" key="1">
    <source>
        <dbReference type="ARBA" id="ARBA00022553"/>
    </source>
</evidence>
<dbReference type="Gene3D" id="3.30.1370.50">
    <property type="entry name" value="R3H-like domain"/>
    <property type="match status" value="1"/>
</dbReference>
<dbReference type="OrthoDB" id="278430at2759"/>
<dbReference type="InterPro" id="IPR036867">
    <property type="entry name" value="R3H_dom_sf"/>
</dbReference>
<dbReference type="GO" id="GO:0003676">
    <property type="term" value="F:nucleic acid binding"/>
    <property type="evidence" value="ECO:0007669"/>
    <property type="project" value="UniProtKB-UniRule"/>
</dbReference>
<feature type="compositionally biased region" description="Low complexity" evidence="2">
    <location>
        <begin position="237"/>
        <end position="249"/>
    </location>
</feature>
<evidence type="ECO:0000313" key="6">
    <source>
        <dbReference type="Proteomes" id="UP000355283"/>
    </source>
</evidence>
<evidence type="ECO:0008006" key="7">
    <source>
        <dbReference type="Google" id="ProtNLM"/>
    </source>
</evidence>
<feature type="region of interest" description="Disordered" evidence="2">
    <location>
        <begin position="185"/>
        <end position="217"/>
    </location>
</feature>
<feature type="domain" description="SUZ" evidence="4">
    <location>
        <begin position="148"/>
        <end position="239"/>
    </location>
</feature>
<evidence type="ECO:0000313" key="5">
    <source>
        <dbReference type="EMBL" id="TFJ81045.1"/>
    </source>
</evidence>
<accession>A0A4D9CU05</accession>
<sequence length="504" mass="53222">MADEEDWGPAPLPDFNRLRLGGRGAPAASANITPSEAAGTAGKGLSSAGIVAVTTVERDAAIDPILTGAMDNPRERVYVLRYEDAMVQFMKAGTKQQQLELSPNSSYHRLVLYRLAHRFGLHGAGEGEVGADAGGNRSVKFFKTPQSSIPHLLLIDTCGKEGVNGSGEGSGSGSGKAPVMRLMQRRRTPGGDSEAKEGAVRGKGSGEEKTSNAVNGARSVIDREKAYAEARARIFGSSSSTTASTSSPSPTRPLDSKGKAANPSNGAKLGLGRTSRAGSPAADGLSTPPPSAGPGLLEEGARSSLEEEARKPRGGAGEQEEKCNGGKMEWGESKVLWRNREAERYDPDFVRHRPPRGLGGGDPYGPGGRGPVYGVPPQPPYGAMPGMTVPSNPALAAYPPANYAQPHLQMQLEQHQWAAYHQHPQAHHQGAFLAAHHPPHAYYNDPRYSSQSPHPYQQGGGGRSRGRADPSLRGPSPPPLSRAGSEGSDVDLRQREDEFPPLGR</sequence>
<dbReference type="AlphaFoldDB" id="A0A4D9CU05"/>
<feature type="region of interest" description="Disordered" evidence="2">
    <location>
        <begin position="437"/>
        <end position="504"/>
    </location>
</feature>
<feature type="compositionally biased region" description="Basic and acidic residues" evidence="2">
    <location>
        <begin position="193"/>
        <end position="210"/>
    </location>
</feature>
<dbReference type="PANTHER" id="PTHR15672">
    <property type="entry name" value="CAMP-REGULATED PHOSPHOPROTEIN 21 RELATED R3H DOMAIN CONTAINING PROTEIN"/>
    <property type="match status" value="1"/>
</dbReference>
<feature type="compositionally biased region" description="Gly residues" evidence="2">
    <location>
        <begin position="357"/>
        <end position="371"/>
    </location>
</feature>
<organism evidence="5 6">
    <name type="scientific">Nannochloropsis salina CCMP1776</name>
    <dbReference type="NCBI Taxonomy" id="1027361"/>
    <lineage>
        <taxon>Eukaryota</taxon>
        <taxon>Sar</taxon>
        <taxon>Stramenopiles</taxon>
        <taxon>Ochrophyta</taxon>
        <taxon>Eustigmatophyceae</taxon>
        <taxon>Eustigmatales</taxon>
        <taxon>Monodopsidaceae</taxon>
        <taxon>Microchloropsis</taxon>
        <taxon>Microchloropsis salina</taxon>
    </lineage>
</organism>
<evidence type="ECO:0000259" key="4">
    <source>
        <dbReference type="PROSITE" id="PS51673"/>
    </source>
</evidence>
<dbReference type="InterPro" id="IPR024771">
    <property type="entry name" value="SUZ"/>
</dbReference>
<dbReference type="EMBL" id="SDOX01000145">
    <property type="protein sequence ID" value="TFJ81045.1"/>
    <property type="molecule type" value="Genomic_DNA"/>
</dbReference>
<keyword evidence="6" id="KW-1185">Reference proteome</keyword>
<dbReference type="CDD" id="cd02642">
    <property type="entry name" value="R3H_encore_like"/>
    <property type="match status" value="1"/>
</dbReference>
<reference evidence="5 6" key="1">
    <citation type="submission" date="2019-01" db="EMBL/GenBank/DDBJ databases">
        <title>Nuclear Genome Assembly of the Microalgal Biofuel strain Nannochloropsis salina CCMP1776.</title>
        <authorList>
            <person name="Hovde B."/>
        </authorList>
    </citation>
    <scope>NUCLEOTIDE SEQUENCE [LARGE SCALE GENOMIC DNA]</scope>
    <source>
        <strain evidence="5 6">CCMP1776</strain>
    </source>
</reference>
<evidence type="ECO:0000256" key="2">
    <source>
        <dbReference type="SAM" id="MobiDB-lite"/>
    </source>
</evidence>
<feature type="domain" description="R3H" evidence="3">
    <location>
        <begin position="76"/>
        <end position="145"/>
    </location>
</feature>
<dbReference type="SUPFAM" id="SSF82708">
    <property type="entry name" value="R3H domain"/>
    <property type="match status" value="1"/>
</dbReference>
<dbReference type="PROSITE" id="PS51061">
    <property type="entry name" value="R3H"/>
    <property type="match status" value="1"/>
</dbReference>
<feature type="region of interest" description="Disordered" evidence="2">
    <location>
        <begin position="235"/>
        <end position="331"/>
    </location>
</feature>